<organism evidence="1 2">
    <name type="scientific">Hirschia baltica (strain ATCC 49814 / DSM 5838 / IFAM 1418)</name>
    <dbReference type="NCBI Taxonomy" id="582402"/>
    <lineage>
        <taxon>Bacteria</taxon>
        <taxon>Pseudomonadati</taxon>
        <taxon>Pseudomonadota</taxon>
        <taxon>Alphaproteobacteria</taxon>
        <taxon>Hyphomonadales</taxon>
        <taxon>Hyphomonadaceae</taxon>
        <taxon>Hirschia</taxon>
    </lineage>
</organism>
<dbReference type="EMBL" id="CP001678">
    <property type="protein sequence ID" value="ACT58129.1"/>
    <property type="molecule type" value="Genomic_DNA"/>
</dbReference>
<dbReference type="eggNOG" id="COG0457">
    <property type="taxonomic scope" value="Bacteria"/>
</dbReference>
<evidence type="ECO:0000313" key="1">
    <source>
        <dbReference type="EMBL" id="ACT58129.1"/>
    </source>
</evidence>
<proteinExistence type="predicted"/>
<sequence length="392" mass="43515">MKYVGVILSTAFLGNCASPGLEYVVSEPAYNTEAAKLRDVAIMGFSGPHGHAFTTSLDGLLRNTSFEGYPWFSVSPYSSYDNGWGGTVGQAVRMGEDLGVTGVWFGDVDAYSSFSPPYYEQRSKCVEWDGPFDCEARVTYEVECFDIRAEIHVHALLANVENGNIVSDERLSDQDSDRVCRETYYYDKLGNKSGNRRDGAPIDRRHMGPRHSGLGAFGFDYWEHEDRGRRMERRLVAQQASRLRRVIAPFERTAKAHLMDTPTLPYTELVNGFESALSAAKAGNNMASCRQFEDMASQFPDEPALNFNLGACAEMFGELAEASELYQRAEDLAGPMPSEDFLKLSQGAFQRLNELRNSQAYLTQQLIESGEIAPVESEQGGMERLEDGLPAG</sequence>
<protein>
    <recommendedName>
        <fullName evidence="3">Tetratricopeptide repeat protein</fullName>
    </recommendedName>
</protein>
<accession>C6XMI6</accession>
<dbReference type="InterPro" id="IPR011990">
    <property type="entry name" value="TPR-like_helical_dom_sf"/>
</dbReference>
<evidence type="ECO:0000313" key="2">
    <source>
        <dbReference type="Proteomes" id="UP000002745"/>
    </source>
</evidence>
<reference evidence="2" key="1">
    <citation type="journal article" date="2011" name="J. Bacteriol.">
        <title>Genome sequences of eight morphologically diverse alphaproteobacteria.</title>
        <authorList>
            <consortium name="US DOE Joint Genome Institute"/>
            <person name="Brown P.J."/>
            <person name="Kysela D.T."/>
            <person name="Buechlein A."/>
            <person name="Hemmerich C."/>
            <person name="Brun Y.V."/>
        </authorList>
    </citation>
    <scope>NUCLEOTIDE SEQUENCE [LARGE SCALE GENOMIC DNA]</scope>
    <source>
        <strain evidence="2">ATCC 49814 / DSM 5838 / IFAM 1418</strain>
    </source>
</reference>
<dbReference type="KEGG" id="hba:Hbal_0427"/>
<name>C6XMI6_HIRBI</name>
<keyword evidence="2" id="KW-1185">Reference proteome</keyword>
<dbReference type="Gene3D" id="1.25.40.10">
    <property type="entry name" value="Tetratricopeptide repeat domain"/>
    <property type="match status" value="1"/>
</dbReference>
<evidence type="ECO:0008006" key="3">
    <source>
        <dbReference type="Google" id="ProtNLM"/>
    </source>
</evidence>
<dbReference type="HOGENOM" id="CLU_703524_0_0_5"/>
<dbReference type="Proteomes" id="UP000002745">
    <property type="component" value="Chromosome"/>
</dbReference>
<dbReference type="AlphaFoldDB" id="C6XMI6"/>
<gene>
    <name evidence="1" type="ordered locus">Hbal_0427</name>
</gene>